<evidence type="ECO:0000256" key="4">
    <source>
        <dbReference type="ARBA" id="ARBA00022840"/>
    </source>
</evidence>
<evidence type="ECO:0000256" key="1">
    <source>
        <dbReference type="ARBA" id="ARBA00022741"/>
    </source>
</evidence>
<proteinExistence type="predicted"/>
<dbReference type="Gene3D" id="3.40.50.300">
    <property type="entry name" value="P-loop containing nucleotide triphosphate hydrolases"/>
    <property type="match status" value="1"/>
</dbReference>
<evidence type="ECO:0000313" key="6">
    <source>
        <dbReference type="EMBL" id="TWQ47142.1"/>
    </source>
</evidence>
<sequence length="108" mass="11885">EAKDISVITPFKAVQQNLKRMLPGKMVSGTIHTMQGKEASVVIVVLGGNTAGSGARNWAVSEPNLLNVAATRAKRRLYVIGDRNDWKHRPLVCDVMDLLPLQDIRAHE</sequence>
<dbReference type="InterPro" id="IPR041679">
    <property type="entry name" value="DNA2/NAM7-like_C"/>
</dbReference>
<accession>A0ABD7S333</accession>
<evidence type="ECO:0000313" key="7">
    <source>
        <dbReference type="Proteomes" id="UP000320455"/>
    </source>
</evidence>
<dbReference type="GO" id="GO:0004386">
    <property type="term" value="F:helicase activity"/>
    <property type="evidence" value="ECO:0007669"/>
    <property type="project" value="UniProtKB-KW"/>
</dbReference>
<keyword evidence="7" id="KW-1185">Reference proteome</keyword>
<dbReference type="SUPFAM" id="SSF52540">
    <property type="entry name" value="P-loop containing nucleoside triphosphate hydrolases"/>
    <property type="match status" value="1"/>
</dbReference>
<evidence type="ECO:0000256" key="3">
    <source>
        <dbReference type="ARBA" id="ARBA00022806"/>
    </source>
</evidence>
<organism evidence="6 7">
    <name type="scientific">Xanthomonas vasicola</name>
    <dbReference type="NCBI Taxonomy" id="56459"/>
    <lineage>
        <taxon>Bacteria</taxon>
        <taxon>Pseudomonadati</taxon>
        <taxon>Pseudomonadota</taxon>
        <taxon>Gammaproteobacteria</taxon>
        <taxon>Lysobacterales</taxon>
        <taxon>Lysobacteraceae</taxon>
        <taxon>Xanthomonas</taxon>
    </lineage>
</organism>
<dbReference type="InterPro" id="IPR027417">
    <property type="entry name" value="P-loop_NTPase"/>
</dbReference>
<dbReference type="GO" id="GO:0005524">
    <property type="term" value="F:ATP binding"/>
    <property type="evidence" value="ECO:0007669"/>
    <property type="project" value="UniProtKB-KW"/>
</dbReference>
<dbReference type="PANTHER" id="PTHR43788:SF8">
    <property type="entry name" value="DNA-BINDING PROTEIN SMUBP-2"/>
    <property type="match status" value="1"/>
</dbReference>
<dbReference type="Proteomes" id="UP000320455">
    <property type="component" value="Unassembled WGS sequence"/>
</dbReference>
<protein>
    <submittedName>
        <fullName evidence="6">DNA helicase</fullName>
    </submittedName>
</protein>
<comment type="caution">
    <text evidence="6">The sequence shown here is derived from an EMBL/GenBank/DDBJ whole genome shotgun (WGS) entry which is preliminary data.</text>
</comment>
<dbReference type="AlphaFoldDB" id="A0ABD7S333"/>
<gene>
    <name evidence="6" type="ORF">FQK01_24135</name>
</gene>
<dbReference type="InterPro" id="IPR050534">
    <property type="entry name" value="Coronavir_polyprotein_1ab"/>
</dbReference>
<dbReference type="RefSeq" id="WP_186468564.1">
    <property type="nucleotide sequence ID" value="NZ_VOCK01000157.1"/>
</dbReference>
<dbReference type="Pfam" id="PF13087">
    <property type="entry name" value="AAA_12"/>
    <property type="match status" value="1"/>
</dbReference>
<keyword evidence="1" id="KW-0547">Nucleotide-binding</keyword>
<dbReference type="GO" id="GO:0016787">
    <property type="term" value="F:hydrolase activity"/>
    <property type="evidence" value="ECO:0007669"/>
    <property type="project" value="UniProtKB-KW"/>
</dbReference>
<feature type="non-terminal residue" evidence="6">
    <location>
        <position position="1"/>
    </location>
</feature>
<name>A0ABD7S333_XANVA</name>
<reference evidence="7" key="1">
    <citation type="journal article" date="2020" name="Phytopathology">
        <title>Genomic acquisitions in emerging populations of Xanthomonas vasicola pv. vasculorum infecting corn in the U.S. and Argentina.</title>
        <authorList>
            <person name="Perez-Quintero A.L."/>
        </authorList>
    </citation>
    <scope>NUCLEOTIDE SEQUENCE [LARGE SCALE GENOMIC DNA]</scope>
    <source>
        <strain evidence="7">Xvh-L</strain>
    </source>
</reference>
<keyword evidence="2" id="KW-0378">Hydrolase</keyword>
<dbReference type="PANTHER" id="PTHR43788">
    <property type="entry name" value="DNA2/NAM7 HELICASE FAMILY MEMBER"/>
    <property type="match status" value="1"/>
</dbReference>
<dbReference type="EMBL" id="VOCK01000157">
    <property type="protein sequence ID" value="TWQ47142.1"/>
    <property type="molecule type" value="Genomic_DNA"/>
</dbReference>
<evidence type="ECO:0000259" key="5">
    <source>
        <dbReference type="Pfam" id="PF13087"/>
    </source>
</evidence>
<feature type="domain" description="DNA2/NAM7 helicase-like C-terminal" evidence="5">
    <location>
        <begin position="3"/>
        <end position="83"/>
    </location>
</feature>
<keyword evidence="3 6" id="KW-0347">Helicase</keyword>
<evidence type="ECO:0000256" key="2">
    <source>
        <dbReference type="ARBA" id="ARBA00022801"/>
    </source>
</evidence>
<keyword evidence="4" id="KW-0067">ATP-binding</keyword>